<sequence length="105" mass="11821">MHVTWLAVRRYGTAAAVGVISDGIRRTARYAGVPQKYHVTVSRAWVELVACHDEPGEDDFDAFLARYPDLLDKRLLTRFYRSATLASVAARNGWVEPDLRPIPAH</sequence>
<name>A0A9Q9INN8_9ACTN</name>
<gene>
    <name evidence="1" type="ORF">Daura_13095</name>
</gene>
<proteinExistence type="predicted"/>
<evidence type="ECO:0000313" key="2">
    <source>
        <dbReference type="Proteomes" id="UP001058003"/>
    </source>
</evidence>
<organism evidence="1 2">
    <name type="scientific">Dactylosporangium aurantiacum</name>
    <dbReference type="NCBI Taxonomy" id="35754"/>
    <lineage>
        <taxon>Bacteria</taxon>
        <taxon>Bacillati</taxon>
        <taxon>Actinomycetota</taxon>
        <taxon>Actinomycetes</taxon>
        <taxon>Micromonosporales</taxon>
        <taxon>Micromonosporaceae</taxon>
        <taxon>Dactylosporangium</taxon>
    </lineage>
</organism>
<reference evidence="1" key="1">
    <citation type="submission" date="2021-04" db="EMBL/GenBank/DDBJ databases">
        <title>Dactylosporangium aurantiacum NRRL B-8018 full assembly.</title>
        <authorList>
            <person name="Hartkoorn R.C."/>
            <person name="Beaudoing E."/>
            <person name="Hot D."/>
        </authorList>
    </citation>
    <scope>NUCLEOTIDE SEQUENCE</scope>
    <source>
        <strain evidence="1">NRRL B-8018</strain>
    </source>
</reference>
<dbReference type="Proteomes" id="UP001058003">
    <property type="component" value="Chromosome"/>
</dbReference>
<protein>
    <submittedName>
        <fullName evidence="1">Uncharacterized protein</fullName>
    </submittedName>
</protein>
<evidence type="ECO:0000313" key="1">
    <source>
        <dbReference type="EMBL" id="UWZ59519.1"/>
    </source>
</evidence>
<keyword evidence="2" id="KW-1185">Reference proteome</keyword>
<dbReference type="KEGG" id="daur:Daura_13095"/>
<accession>A0A9Q9INN8</accession>
<dbReference type="EMBL" id="CP073767">
    <property type="protein sequence ID" value="UWZ59519.1"/>
    <property type="molecule type" value="Genomic_DNA"/>
</dbReference>
<dbReference type="AlphaFoldDB" id="A0A9Q9INN8"/>